<name>A0AA35NKY6_SACK1</name>
<sequence length="92" mass="10315">MKFGDTLPRCARDQPGGAQLRARLVAPRLEVEIVSMGLVSHHKVQREMLAGSNLVSPWNSGRPSPFCFFLDGSRQKKQLEKQSSMDGQRKFS</sequence>
<dbReference type="GeneID" id="80926394"/>
<gene>
    <name evidence="1" type="primary">SKDI13G3730</name>
    <name evidence="1" type="ORF">SKDI_13G3730</name>
</gene>
<protein>
    <submittedName>
        <fullName evidence="1">Uncharacterized protein</fullName>
    </submittedName>
</protein>
<accession>A0AA35NKY6</accession>
<reference evidence="1" key="1">
    <citation type="submission" date="2022-10" db="EMBL/GenBank/DDBJ databases">
        <authorList>
            <person name="Byrne P K."/>
        </authorList>
    </citation>
    <scope>NUCLEOTIDE SEQUENCE</scope>
    <source>
        <strain evidence="1">IFO1802</strain>
    </source>
</reference>
<proteinExistence type="predicted"/>
<evidence type="ECO:0000313" key="2">
    <source>
        <dbReference type="Proteomes" id="UP001162087"/>
    </source>
</evidence>
<keyword evidence="2" id="KW-1185">Reference proteome</keyword>
<organism evidence="1 2">
    <name type="scientific">Saccharomyces kudriavzevii (strain ATCC MYA-4449 / AS 2.2408 / CBS 8840 / NBRC 1802 / NCYC 2889)</name>
    <name type="common">Yeast</name>
    <dbReference type="NCBI Taxonomy" id="226230"/>
    <lineage>
        <taxon>Eukaryota</taxon>
        <taxon>Fungi</taxon>
        <taxon>Dikarya</taxon>
        <taxon>Ascomycota</taxon>
        <taxon>Saccharomycotina</taxon>
        <taxon>Saccharomycetes</taxon>
        <taxon>Saccharomycetales</taxon>
        <taxon>Saccharomycetaceae</taxon>
        <taxon>Saccharomyces</taxon>
    </lineage>
</organism>
<dbReference type="AlphaFoldDB" id="A0AA35NKY6"/>
<evidence type="ECO:0000313" key="1">
    <source>
        <dbReference type="EMBL" id="CAI4048780.1"/>
    </source>
</evidence>
<dbReference type="RefSeq" id="XP_056084403.1">
    <property type="nucleotide sequence ID" value="XM_056230489.1"/>
</dbReference>
<dbReference type="EMBL" id="OX365908">
    <property type="protein sequence ID" value="CAI4048780.1"/>
    <property type="molecule type" value="Genomic_DNA"/>
</dbReference>
<dbReference type="Proteomes" id="UP001162087">
    <property type="component" value="Chromosome 13"/>
</dbReference>